<evidence type="ECO:0000256" key="12">
    <source>
        <dbReference type="ARBA" id="ARBA00045850"/>
    </source>
</evidence>
<evidence type="ECO:0000256" key="6">
    <source>
        <dbReference type="ARBA" id="ARBA00022490"/>
    </source>
</evidence>
<keyword evidence="7" id="KW-0540">Nuclease</keyword>
<evidence type="ECO:0000256" key="11">
    <source>
        <dbReference type="ARBA" id="ARBA00030126"/>
    </source>
</evidence>
<dbReference type="Proteomes" id="UP001353858">
    <property type="component" value="Unassembled WGS sequence"/>
</dbReference>
<name>A0AAN7P320_9COLE</name>
<dbReference type="InterPro" id="IPR027806">
    <property type="entry name" value="HARBI1_dom"/>
</dbReference>
<feature type="domain" description="DDE Tnp4" evidence="13">
    <location>
        <begin position="135"/>
        <end position="285"/>
    </location>
</feature>
<keyword evidence="8" id="KW-0479">Metal-binding</keyword>
<evidence type="ECO:0000256" key="9">
    <source>
        <dbReference type="ARBA" id="ARBA00022801"/>
    </source>
</evidence>
<dbReference type="PANTHER" id="PTHR22930:SF289">
    <property type="entry name" value="DDE TNP4 DOMAIN-CONTAINING PROTEIN-RELATED"/>
    <property type="match status" value="1"/>
</dbReference>
<organism evidence="14 15">
    <name type="scientific">Aquatica leii</name>
    <dbReference type="NCBI Taxonomy" id="1421715"/>
    <lineage>
        <taxon>Eukaryota</taxon>
        <taxon>Metazoa</taxon>
        <taxon>Ecdysozoa</taxon>
        <taxon>Arthropoda</taxon>
        <taxon>Hexapoda</taxon>
        <taxon>Insecta</taxon>
        <taxon>Pterygota</taxon>
        <taxon>Neoptera</taxon>
        <taxon>Endopterygota</taxon>
        <taxon>Coleoptera</taxon>
        <taxon>Polyphaga</taxon>
        <taxon>Elateriformia</taxon>
        <taxon>Elateroidea</taxon>
        <taxon>Lampyridae</taxon>
        <taxon>Luciolinae</taxon>
        <taxon>Aquatica</taxon>
    </lineage>
</organism>
<dbReference type="Pfam" id="PF13359">
    <property type="entry name" value="DDE_Tnp_4"/>
    <property type="match status" value="1"/>
</dbReference>
<sequence>MPRPRVFRNRNHPLQIYDNYEFKQRYRLDKETVIEIAEIIGHQLESATLRNQPLSAMNKILICLRFFATGSFQQVLADQINVSQPTVSRIVPVVTRALASLHEEFITMPRTDETRRKTQLEFYNINQFPCVIGAVDGTHIRIQSPGGLNGELYRNRKGWYSYNVQCVCGANLKFLHIIARWLGSVHDATIIYDSPLRIDFENNLYPNSVLLGDSGYALMQYMLTPVLNPNTVHEQGYNEAHIKTRNVIERAFGIWKRRFPCLSLGMKLKKQTVLQIITATAVLHNLCIILKDELPHELPPIEQVDLNVNENIVFNKNVNNNIYRNIFINNNF</sequence>
<dbReference type="EMBL" id="JARPUR010000005">
    <property type="protein sequence ID" value="KAK4876009.1"/>
    <property type="molecule type" value="Genomic_DNA"/>
</dbReference>
<comment type="caution">
    <text evidence="14">The sequence shown here is derived from an EMBL/GenBank/DDBJ whole genome shotgun (WGS) entry which is preliminary data.</text>
</comment>
<evidence type="ECO:0000259" key="13">
    <source>
        <dbReference type="Pfam" id="PF13359"/>
    </source>
</evidence>
<evidence type="ECO:0000313" key="14">
    <source>
        <dbReference type="EMBL" id="KAK4876009.1"/>
    </source>
</evidence>
<comment type="cofactor">
    <cofactor evidence="1">
        <name>a divalent metal cation</name>
        <dbReference type="ChEBI" id="CHEBI:60240"/>
    </cofactor>
</comment>
<protein>
    <recommendedName>
        <fullName evidence="5">Putative nuclease HARBI1</fullName>
    </recommendedName>
    <alternativeName>
        <fullName evidence="11">Harbinger transposase-derived nuclease</fullName>
    </alternativeName>
</protein>
<gene>
    <name evidence="14" type="ORF">RN001_012431</name>
</gene>
<comment type="subcellular location">
    <subcellularLocation>
        <location evidence="3">Cytoplasm</location>
    </subcellularLocation>
    <subcellularLocation>
        <location evidence="2">Nucleus</location>
    </subcellularLocation>
</comment>
<reference evidence="15" key="1">
    <citation type="submission" date="2023-01" db="EMBL/GenBank/DDBJ databases">
        <title>Key to firefly adult light organ development and bioluminescence: homeobox transcription factors regulate luciferase expression and transportation to peroxisome.</title>
        <authorList>
            <person name="Fu X."/>
        </authorList>
    </citation>
    <scope>NUCLEOTIDE SEQUENCE [LARGE SCALE GENOMIC DNA]</scope>
</reference>
<evidence type="ECO:0000256" key="8">
    <source>
        <dbReference type="ARBA" id="ARBA00022723"/>
    </source>
</evidence>
<evidence type="ECO:0000256" key="1">
    <source>
        <dbReference type="ARBA" id="ARBA00001968"/>
    </source>
</evidence>
<proteinExistence type="inferred from homology"/>
<comment type="similarity">
    <text evidence="4">Belongs to the HARBI1 family.</text>
</comment>
<evidence type="ECO:0000256" key="3">
    <source>
        <dbReference type="ARBA" id="ARBA00004496"/>
    </source>
</evidence>
<keyword evidence="10" id="KW-0539">Nucleus</keyword>
<dbReference type="PANTHER" id="PTHR22930">
    <property type="match status" value="1"/>
</dbReference>
<dbReference type="PRINTS" id="PR02086">
    <property type="entry name" value="PUTNUCHARBI1"/>
</dbReference>
<keyword evidence="6" id="KW-0963">Cytoplasm</keyword>
<evidence type="ECO:0000256" key="2">
    <source>
        <dbReference type="ARBA" id="ARBA00004123"/>
    </source>
</evidence>
<dbReference type="GO" id="GO:0046872">
    <property type="term" value="F:metal ion binding"/>
    <property type="evidence" value="ECO:0007669"/>
    <property type="project" value="UniProtKB-KW"/>
</dbReference>
<dbReference type="AlphaFoldDB" id="A0AAN7P320"/>
<keyword evidence="15" id="KW-1185">Reference proteome</keyword>
<dbReference type="GO" id="GO:0016787">
    <property type="term" value="F:hydrolase activity"/>
    <property type="evidence" value="ECO:0007669"/>
    <property type="project" value="UniProtKB-KW"/>
</dbReference>
<dbReference type="InterPro" id="IPR026103">
    <property type="entry name" value="HARBI1_animal"/>
</dbReference>
<evidence type="ECO:0000256" key="5">
    <source>
        <dbReference type="ARBA" id="ARBA00015519"/>
    </source>
</evidence>
<keyword evidence="9" id="KW-0378">Hydrolase</keyword>
<comment type="function">
    <text evidence="12">Transposase-derived protein that may have nuclease activity. Does not have transposase activity.</text>
</comment>
<dbReference type="InterPro" id="IPR045249">
    <property type="entry name" value="HARBI1-like"/>
</dbReference>
<accession>A0AAN7P320</accession>
<dbReference type="GO" id="GO:0005634">
    <property type="term" value="C:nucleus"/>
    <property type="evidence" value="ECO:0007669"/>
    <property type="project" value="UniProtKB-SubCell"/>
</dbReference>
<dbReference type="GO" id="GO:0005737">
    <property type="term" value="C:cytoplasm"/>
    <property type="evidence" value="ECO:0007669"/>
    <property type="project" value="UniProtKB-SubCell"/>
</dbReference>
<evidence type="ECO:0000256" key="4">
    <source>
        <dbReference type="ARBA" id="ARBA00006958"/>
    </source>
</evidence>
<evidence type="ECO:0000313" key="15">
    <source>
        <dbReference type="Proteomes" id="UP001353858"/>
    </source>
</evidence>
<evidence type="ECO:0000256" key="7">
    <source>
        <dbReference type="ARBA" id="ARBA00022722"/>
    </source>
</evidence>
<dbReference type="GO" id="GO:0004518">
    <property type="term" value="F:nuclease activity"/>
    <property type="evidence" value="ECO:0007669"/>
    <property type="project" value="UniProtKB-KW"/>
</dbReference>
<evidence type="ECO:0000256" key="10">
    <source>
        <dbReference type="ARBA" id="ARBA00023242"/>
    </source>
</evidence>